<evidence type="ECO:0000313" key="2">
    <source>
        <dbReference type="Proteomes" id="UP000265515"/>
    </source>
</evidence>
<proteinExistence type="predicted"/>
<dbReference type="Proteomes" id="UP000265515">
    <property type="component" value="Unassembled WGS sequence"/>
</dbReference>
<comment type="caution">
    <text evidence="1">The sequence shown here is derived from an EMBL/GenBank/DDBJ whole genome shotgun (WGS) entry which is preliminary data.</text>
</comment>
<keyword evidence="2" id="KW-1185">Reference proteome</keyword>
<dbReference type="PANTHER" id="PTHR31431">
    <property type="entry name" value="NUCLEOPORIN NUP188 HOMOLOG"/>
    <property type="match status" value="1"/>
</dbReference>
<dbReference type="AlphaFoldDB" id="A0A388MFV0"/>
<dbReference type="GO" id="GO:0006405">
    <property type="term" value="P:RNA export from nucleus"/>
    <property type="evidence" value="ECO:0007669"/>
    <property type="project" value="TreeGrafter"/>
</dbReference>
<accession>A0A388MFV0</accession>
<organism evidence="1 2">
    <name type="scientific">Chara braunii</name>
    <name type="common">Braun's stonewort</name>
    <dbReference type="NCBI Taxonomy" id="69332"/>
    <lineage>
        <taxon>Eukaryota</taxon>
        <taxon>Viridiplantae</taxon>
        <taxon>Streptophyta</taxon>
        <taxon>Charophyceae</taxon>
        <taxon>Charales</taxon>
        <taxon>Characeae</taxon>
        <taxon>Chara</taxon>
    </lineage>
</organism>
<sequence>MEREGAGGSGRGLVMGVEESIMVKHAREEVNKGHVGFVGEGGGKIFVAYSLDAGDERKVGNDGGGEVMAEGADVLDEEGCGTGLAEVAKLFEDQGGNEKHGADDVARRRWSRRRRCHGTAATEVLMTAVMTWHGTEGHGDEGGANRSDTSVTSVRLRTHLFLSKGESSSRLAVTAEAEKIVRHVRHLAVLVLIDAIDLDSLLVAVSKGIPFREKFHPFSEEELTEVHKLMEDLDPMSSEDHAFLLMAWAVVLCLFSSLPDVSSSSVSSLTVEMSKQRSEDGAAISHLRLGMCCLRQKNGLVK</sequence>
<dbReference type="EMBL" id="BFEA01001502">
    <property type="protein sequence ID" value="GBG93352.1"/>
    <property type="molecule type" value="Genomic_DNA"/>
</dbReference>
<gene>
    <name evidence="1" type="ORF">CBR_g66117</name>
</gene>
<dbReference type="Gramene" id="GBG93352">
    <property type="protein sequence ID" value="GBG93352"/>
    <property type="gene ID" value="CBR_g66117"/>
</dbReference>
<protein>
    <submittedName>
        <fullName evidence="1">Uncharacterized protein</fullName>
    </submittedName>
</protein>
<dbReference type="GO" id="GO:0006606">
    <property type="term" value="P:protein import into nucleus"/>
    <property type="evidence" value="ECO:0007669"/>
    <property type="project" value="TreeGrafter"/>
</dbReference>
<reference evidence="1 2" key="1">
    <citation type="journal article" date="2018" name="Cell">
        <title>The Chara Genome: Secondary Complexity and Implications for Plant Terrestrialization.</title>
        <authorList>
            <person name="Nishiyama T."/>
            <person name="Sakayama H."/>
            <person name="Vries J.D."/>
            <person name="Buschmann H."/>
            <person name="Saint-Marcoux D."/>
            <person name="Ullrich K.K."/>
            <person name="Haas F.B."/>
            <person name="Vanderstraeten L."/>
            <person name="Becker D."/>
            <person name="Lang D."/>
            <person name="Vosolsobe S."/>
            <person name="Rombauts S."/>
            <person name="Wilhelmsson P.K.I."/>
            <person name="Janitza P."/>
            <person name="Kern R."/>
            <person name="Heyl A."/>
            <person name="Rumpler F."/>
            <person name="Villalobos L.I.A.C."/>
            <person name="Clay J.M."/>
            <person name="Skokan R."/>
            <person name="Toyoda A."/>
            <person name="Suzuki Y."/>
            <person name="Kagoshima H."/>
            <person name="Schijlen E."/>
            <person name="Tajeshwar N."/>
            <person name="Catarino B."/>
            <person name="Hetherington A.J."/>
            <person name="Saltykova A."/>
            <person name="Bonnot C."/>
            <person name="Breuninger H."/>
            <person name="Symeonidi A."/>
            <person name="Radhakrishnan G.V."/>
            <person name="Van Nieuwerburgh F."/>
            <person name="Deforce D."/>
            <person name="Chang C."/>
            <person name="Karol K.G."/>
            <person name="Hedrich R."/>
            <person name="Ulvskov P."/>
            <person name="Glockner G."/>
            <person name="Delwiche C.F."/>
            <person name="Petrasek J."/>
            <person name="Van de Peer Y."/>
            <person name="Friml J."/>
            <person name="Beilby M."/>
            <person name="Dolan L."/>
            <person name="Kohara Y."/>
            <person name="Sugano S."/>
            <person name="Fujiyama A."/>
            <person name="Delaux P.-M."/>
            <person name="Quint M."/>
            <person name="TheiBen G."/>
            <person name="Hagemann M."/>
            <person name="Harholt J."/>
            <person name="Dunand C."/>
            <person name="Zachgo S."/>
            <person name="Langdale J."/>
            <person name="Maumus F."/>
            <person name="Straeten D.V.D."/>
            <person name="Gould S.B."/>
            <person name="Rensing S.A."/>
        </authorList>
    </citation>
    <scope>NUCLEOTIDE SEQUENCE [LARGE SCALE GENOMIC DNA]</scope>
    <source>
        <strain evidence="1 2">S276</strain>
    </source>
</reference>
<dbReference type="PANTHER" id="PTHR31431:SF1">
    <property type="entry name" value="NUCLEOPORIN NUP188"/>
    <property type="match status" value="1"/>
</dbReference>
<dbReference type="GO" id="GO:0017056">
    <property type="term" value="F:structural constituent of nuclear pore"/>
    <property type="evidence" value="ECO:0007669"/>
    <property type="project" value="InterPro"/>
</dbReference>
<dbReference type="InterPro" id="IPR044840">
    <property type="entry name" value="Nup188"/>
</dbReference>
<dbReference type="GO" id="GO:0044611">
    <property type="term" value="C:nuclear pore inner ring"/>
    <property type="evidence" value="ECO:0007669"/>
    <property type="project" value="TreeGrafter"/>
</dbReference>
<evidence type="ECO:0000313" key="1">
    <source>
        <dbReference type="EMBL" id="GBG93352.1"/>
    </source>
</evidence>
<name>A0A388MFV0_CHABU</name>